<organism evidence="2 3">
    <name type="scientific">Hibiscus sabdariffa</name>
    <name type="common">roselle</name>
    <dbReference type="NCBI Taxonomy" id="183260"/>
    <lineage>
        <taxon>Eukaryota</taxon>
        <taxon>Viridiplantae</taxon>
        <taxon>Streptophyta</taxon>
        <taxon>Embryophyta</taxon>
        <taxon>Tracheophyta</taxon>
        <taxon>Spermatophyta</taxon>
        <taxon>Magnoliopsida</taxon>
        <taxon>eudicotyledons</taxon>
        <taxon>Gunneridae</taxon>
        <taxon>Pentapetalae</taxon>
        <taxon>rosids</taxon>
        <taxon>malvids</taxon>
        <taxon>Malvales</taxon>
        <taxon>Malvaceae</taxon>
        <taxon>Malvoideae</taxon>
        <taxon>Hibiscus</taxon>
    </lineage>
</organism>
<evidence type="ECO:0000313" key="2">
    <source>
        <dbReference type="EMBL" id="KAK8530741.1"/>
    </source>
</evidence>
<dbReference type="PANTHER" id="PTHR33095:SF23">
    <property type="entry name" value="DUF1645 FAMILY PROTEIN"/>
    <property type="match status" value="1"/>
</dbReference>
<keyword evidence="3" id="KW-1185">Reference proteome</keyword>
<sequence length="202" mass="22327">MQMQARSVISAASPSSPSFTTHTSGRLAEIAARVVDEEEDDDFEFAIVCRDPELSPVSADEIFYDGRIRPIYPVFNTNLLNNIDQIQTPASNSKPPRSHRLPLRELMSEEGERTDELDRATPGTYCVWTPKAAAATSAKIDTGSGPSSKRWKLKELLYTSSSDVVNRDGKAGDMRRSLLPNRQDLAGIFSNINGLSRSLHPF</sequence>
<name>A0ABR2D5Y8_9ROSI</name>
<dbReference type="PANTHER" id="PTHR33095">
    <property type="entry name" value="OS07G0619500 PROTEIN"/>
    <property type="match status" value="1"/>
</dbReference>
<reference evidence="2 3" key="1">
    <citation type="journal article" date="2024" name="G3 (Bethesda)">
        <title>Genome assembly of Hibiscus sabdariffa L. provides insights into metabolisms of medicinal natural products.</title>
        <authorList>
            <person name="Kim T."/>
        </authorList>
    </citation>
    <scope>NUCLEOTIDE SEQUENCE [LARGE SCALE GENOMIC DNA]</scope>
    <source>
        <strain evidence="2">TK-2024</strain>
        <tissue evidence="2">Old leaves</tissue>
    </source>
</reference>
<dbReference type="EMBL" id="JBBPBM010000035">
    <property type="protein sequence ID" value="KAK8530741.1"/>
    <property type="molecule type" value="Genomic_DNA"/>
</dbReference>
<gene>
    <name evidence="2" type="ORF">V6N12_013243</name>
</gene>
<evidence type="ECO:0000313" key="3">
    <source>
        <dbReference type="Proteomes" id="UP001472677"/>
    </source>
</evidence>
<protein>
    <submittedName>
        <fullName evidence="2">Uncharacterized protein</fullName>
    </submittedName>
</protein>
<feature type="region of interest" description="Disordered" evidence="1">
    <location>
        <begin position="1"/>
        <end position="23"/>
    </location>
</feature>
<dbReference type="InterPro" id="IPR012442">
    <property type="entry name" value="DUF1645_plant"/>
</dbReference>
<dbReference type="Pfam" id="PF07816">
    <property type="entry name" value="DUF1645"/>
    <property type="match status" value="1"/>
</dbReference>
<accession>A0ABR2D5Y8</accession>
<feature type="compositionally biased region" description="Polar residues" evidence="1">
    <location>
        <begin position="86"/>
        <end position="95"/>
    </location>
</feature>
<feature type="compositionally biased region" description="Basic and acidic residues" evidence="1">
    <location>
        <begin position="102"/>
        <end position="116"/>
    </location>
</feature>
<evidence type="ECO:0000256" key="1">
    <source>
        <dbReference type="SAM" id="MobiDB-lite"/>
    </source>
</evidence>
<dbReference type="Proteomes" id="UP001472677">
    <property type="component" value="Unassembled WGS sequence"/>
</dbReference>
<proteinExistence type="predicted"/>
<comment type="caution">
    <text evidence="2">The sequence shown here is derived from an EMBL/GenBank/DDBJ whole genome shotgun (WGS) entry which is preliminary data.</text>
</comment>
<feature type="region of interest" description="Disordered" evidence="1">
    <location>
        <begin position="86"/>
        <end position="116"/>
    </location>
</feature>